<dbReference type="EMBL" id="BLLK01000019">
    <property type="protein sequence ID" value="GFH44128.1"/>
    <property type="molecule type" value="Genomic_DNA"/>
</dbReference>
<evidence type="ECO:0000313" key="8">
    <source>
        <dbReference type="EMBL" id="GFH44128.1"/>
    </source>
</evidence>
<protein>
    <recommendedName>
        <fullName evidence="10">Calmodulin</fullName>
    </recommendedName>
</protein>
<evidence type="ECO:0000256" key="4">
    <source>
        <dbReference type="SAM" id="Phobius"/>
    </source>
</evidence>
<dbReference type="SMART" id="SM00321">
    <property type="entry name" value="WSC"/>
    <property type="match status" value="1"/>
</dbReference>
<keyword evidence="9" id="KW-1185">Reference proteome</keyword>
<evidence type="ECO:0000259" key="6">
    <source>
        <dbReference type="PROSITE" id="PS50948"/>
    </source>
</evidence>
<feature type="compositionally biased region" description="Polar residues" evidence="3">
    <location>
        <begin position="1644"/>
        <end position="1653"/>
    </location>
</feature>
<keyword evidence="4" id="KW-0812">Transmembrane</keyword>
<dbReference type="InterPro" id="IPR016187">
    <property type="entry name" value="CTDL_fold"/>
</dbReference>
<dbReference type="PANTHER" id="PTHR24216:SF65">
    <property type="entry name" value="PAXILLIN-LIKE PROTEIN 1"/>
    <property type="match status" value="1"/>
</dbReference>
<feature type="compositionally biased region" description="Polar residues" evidence="3">
    <location>
        <begin position="113"/>
        <end position="126"/>
    </location>
</feature>
<dbReference type="PROSITE" id="PS50231">
    <property type="entry name" value="RICIN_B_LECTIN"/>
    <property type="match status" value="1"/>
</dbReference>
<feature type="compositionally biased region" description="Acidic residues" evidence="3">
    <location>
        <begin position="411"/>
        <end position="433"/>
    </location>
</feature>
<dbReference type="InterPro" id="IPR003609">
    <property type="entry name" value="Pan_app"/>
</dbReference>
<gene>
    <name evidence="8" type="ORF">CTEN210_00602</name>
</gene>
<evidence type="ECO:0000256" key="2">
    <source>
        <dbReference type="ARBA" id="ARBA00022737"/>
    </source>
</evidence>
<evidence type="ECO:0000256" key="1">
    <source>
        <dbReference type="ARBA" id="ARBA00022729"/>
    </source>
</evidence>
<dbReference type="Pfam" id="PF14295">
    <property type="entry name" value="PAN_4"/>
    <property type="match status" value="4"/>
</dbReference>
<accession>A0AAD3CEG2</accession>
<keyword evidence="4" id="KW-1133">Transmembrane helix</keyword>
<dbReference type="Proteomes" id="UP001054902">
    <property type="component" value="Unassembled WGS sequence"/>
</dbReference>
<dbReference type="InterPro" id="IPR006970">
    <property type="entry name" value="PT"/>
</dbReference>
<evidence type="ECO:0000259" key="7">
    <source>
        <dbReference type="PROSITE" id="PS51212"/>
    </source>
</evidence>
<dbReference type="Pfam" id="PF01822">
    <property type="entry name" value="WSC"/>
    <property type="match status" value="1"/>
</dbReference>
<feature type="domain" description="Apple" evidence="6">
    <location>
        <begin position="2373"/>
        <end position="2463"/>
    </location>
</feature>
<name>A0AAD3CEG2_9STRA</name>
<keyword evidence="2" id="KW-0677">Repeat</keyword>
<feature type="region of interest" description="Disordered" evidence="3">
    <location>
        <begin position="4083"/>
        <end position="4197"/>
    </location>
</feature>
<evidence type="ECO:0000256" key="3">
    <source>
        <dbReference type="SAM" id="MobiDB-lite"/>
    </source>
</evidence>
<dbReference type="InterPro" id="IPR035992">
    <property type="entry name" value="Ricin_B-like_lectins"/>
</dbReference>
<feature type="domain" description="Apple" evidence="6">
    <location>
        <begin position="1358"/>
        <end position="1446"/>
    </location>
</feature>
<sequence length="4570" mass="511513">MILATALIVILSGFMSHIFVNGNQKGHEDQNSIQAFIKRFFGLKESLSSGDRDKLAVKDYDKRFLVDQESGEVKTKKEIGSVTIAEEHAVDEEEVEEGGGENKVLLSEKHGSLPQQADDTSNNNENKANDMMKKGDDEEGFGHEGKNVESAVVVNEEGEIVSIPILSSGADSVGKGGSSSKCISSADCDELDFLCAPYKKKKISRCRKGKEFSKKCKSDQECYSEHCDALSEQCVCPTAESCLLGCNGSADRGAPCLRVENISPINVDVCSLTAYALKQKSKGGRRTRRTSSSRVDLFDIGGRHSDVYTNLDRVIRKSNDECFIVEPFKTQNLLYPPGFVQASMKMSEEDMKGFFGQVSVKGLKRSLKDMLGLQIFINGNWVAHVEEQDVTLPIKKAKGTKTPKVNLLSDEKEDEDEEVSFALEEEEEEEEEASGGRNSSSTDTTSIKHFKKKNQTWEVVKYIYPRVSISWENLKDVVQSRGSRQKMLVVEVLETKKLDFDIPTEMGIEFVGNGISESILSVVGDLEILGRASFLDMTVTFQHGSLLTNGPTFFKASRIVDINRCPYSFTEYNGKCFLVSDFIEQADDAAGFCESFDRASIATYRDAIDFVLSDEGTLKGNTRAWIRPKSSSCTAIGSDGTLFESDTQSCDDYIKVLCSASLKKPIYGNTFTSYFTDQNVGTYKQDFYKRIVDKDRLPFQLGGTVSIAQGDLENQDFNFDEPVRAIFIVPDSRPVAIGMEISLARGDLSELEIAFDTYNMTQMHGSLWPVDNETLSLPTKFQVHTKADLCIKNIDLKVYNETGHSSIFASFPATLFADCLDYNVCSADDELSCGRSLMYYDKDLECAKLDVGSSIIPQDFSIDLMSLRCARLTTWTHEHLGSPFFIEAKLASVNDIIIAKEILGDKHEYSYSGDISSVLLDESTVLPTDFEVTGEGILERFQITRYGKIISNVDISHMWDCINMCEALGYPSGILFHANNVTSLQLQLIDAVECRKLELVLTEKGDGREVCTSPSYEVSSLTEVLAALQDIRLPQNPYRTLMLNVTENLVEDLNITITVQKNRGLILYRDLDTFLDAFGIENSLFVVESFGELYLNDFLINGTSQIDTAAESETTIAGCEIDTNNVDRFFFSNAGTLEIFSTSILGTTIVQNIGDGRINHMYVGYFDESTIVNEADESIIRLSRTTFYEEFSMNRVNWVNFTLDFLGSLELPDAKRYYESLDDESDDRCTGVDSPDKVITGFDENKCRQACEDEFICSGVITYFSDETPMCGLCLREEQCAFDCSSFGGGAYYVAGSSFSYSKVKACPFISRPFKMVEGTTLEECKLFCSYFRPCEGFRVTPNNSCELIADLDFAETCSTIDEEFVYIPYVESTKSSFKNVYGNLFDSEPIATHNGYSLSECATICQKTMSCVSFQLSSDVCILFNRRDYEFTGENNGLHLYIDDVFPKKRYMIYASCYLVDSYESYNIKSVKRCRDICNGDYSCGGFAFRPLQTLYDDNCELYNSTSLVNRVFGPDLGCHEQPRRRFPKDGLESSLLDIPHSNVDEYIVSSDGAVIDKVHDISKGISKGLKSSKSTKTSSPSQSLEPSMSPSNVPSTDPSVSPSDLPSSEPSLNPSVSVLPSVVPSGKPSVTSSPSMTPSVSNEPSVTPSISVRPSQVSETYDLYLAFVEEVYTESSGRSFKTVETFTEVDEEECKTLCFYNKDCIVLKVEGGTCMLGELQDLQVRNQNIESSYMILDNKESDIESRYLSTNACFTGEKLEDVDFVVEETFGYSRMPRTCVVPDSNSAVSSIQSPAECGLECSRNDSCFGFMFYIDYSGSKNRDKFGSCSYITSTFDLGTCDGVENNADLYLRSDVGASCQASCNIHYLCSSFVFDQGRCDLYSDIALFRESECVKPEQVNIGLSYRSRDGLVAASNQCLVEYEDLRESGCFDFTSSQISIERNMKNMTPHLCQQHCKHLGEEMYAVRNGTDCMCGSANMLELPVAENTTTSCNVACEGDSSQTCGGSIFANVGATGLPLFGLTLAQCKRECFRSYECEALVFDDSGTRSECNLRSRGEFETCSEKNTISYIESLEHYYSIPTTSFIGSYSILNTTTELKQDCQKLCDSYDACEAIKYDIIANISNCALLGGDVVRLEEGDIAQGVEVANDVNLYTRGFSSVNMTLITEIPTTFDLDECRTLCEQHVECGSLDFVSPSCRLYNKNDFVDIRSPDSNSHYIAYSYFVDPGQEFKGTNNLCIDDTDEFLQKRMTTQSEYDCADYCNSIRECSMFSYSSNTTTCILYDSMSSLTSNCFDDDVSTFVMFTRGKFAPQINACLKDEESLDSISFHLKNPLECMALCDKWFNCRSFRSNEISGECTLYESEQYSTAGCPDSLEGLLFLYASDHYFTRLDENFCVGTEPITSIDDTPIEACKTICSRHGNCLSFEHTQSGACFLYSSADFTNCTKQEGKDLYISYEDTVDPESRFVFNQLNSCFSINFTVESPVEGVNDELSCKEYCENDESCAGIQIMDLDSCYSISFEKFTDTAILDADECDKAFLKTKLNPYKKTANTCLQQRIDFEKGKLLDMEVYECMNLCTLHPLCRYFIYGEDPRKLTPELRECILFEAQGREVDDCDGQYKEYDDTYADLAAYVNGRTFVDQITWFGEPETEFAKLSGISYQECASVCDSVPSCSAFTHTWNYRKYPLLSRSVLFTKTRMASLDFDQYNNRAEYLAFDLDSKRLVLKAAESDDDVRAQQISMESTSIDTTTTKLKMKFWSSSGQCLSGGSNAQTFTSGIPGDNHTLDTIMNHFDGSEPSCLTLGISDCSDDDVLLFDNFLDYGFEEPINFSWNAGCIRLQREFEDSVHYIGNGDIFVPVKVVCKPPLESIDQCEYSTSSSPSLSKSPSASDRPKVSQNPPAVPSDSWKPTQFSQCQEVQGTFCRNLPNETLSVPYDTVITREECKQSTKTCDENKCIIETTITTYECLHIQKEVKDLVVEMHEFFDNKCPSNAGNVNLFSSSYSGVGCSFDEESASFPSQEFTYASDAVILQNDGSGDCLSSDLKLGGCSETTEWVHLFTSGHIYYTDDNDDMKCLSRDASGTGVEIRNCERNDSNQAWIYDVDEGMITKASNPEFCLIGVGIEAVGLGNCESKLAKWSRYEECRLNTRTTTKKMKLESVRDPGLCLSTNSSYLASLAPCGDTGNEWIYNYNGNNATLIQGDNENFCMGRRLDDGLYNETCNSSNVCKKPENFPSGLVPCKEVVWSRQVLAGEENNIFQWSMINFRNGEKLGPDYCLQAPTGTKQELCNDASSLSSAQTWRAYVDNAPIDATEISVKPSATLQIVTDPEVLFQFYLFSKEGKSSRILRSRVAGLIRDVERLKKLIEFLLVITQEAYALVDTIQEPIGKIDDKMQTGERTFSIFNKLLIPFEYIPYVGKALKASRLKPITGQVAKHMKKGQNVLEKADEKVQQMYEPLDSFTELLERIEEKLPLVYALNKFVDIITRSSFCALREDKQNHYDVTQIIINLLITKVNISTNLIEDLKNPLSFMNSFKADFAKYIKAPIRVIEKLLDPFFKVMNALSFIEFIATLKIPIPHVKIKFGWKCKIFICWPTFDVKYDPINFTLEQVGKVVKKIIDAIKSIPIIGEIISFVEDAVESVLAAIFKFIGVELPSWKIDFPFIDRLKQRAREAAEKAEEFMEHFENILNLDGKFSSLVETLIEPMLDIIPTIDLGCDGDETEIFQCSMEKLGINVDFNLDNEISGIDMNGVSLLPDVSVMNILGDFLEDAQEIEDKISSFLEDDAIECRQYETVSLDMVNQILKPLNISTDDLPMAICPLTFQICTDLVLPQLEAFAAYMSNKFEESFRRRNRNLEMKHDESSSGLCSPNIDGVPYNWGLSITFTRPEFDLKIIPGTDIDFIKKIKSNFFDFYKKASIQIAHVGLPTELTLAFGCEDGEMQLLLETSPMIEIDFNSRYLESRSYKESKYISFPRTWSPTTKFRPSEDAIRTLGYLQGNDPDLDKFNKEMKMIEILNKILCHLDYLLVNEKVGAENVLDATTKFSREIRKRKLDDTRKGSTIREIIKAWLAQYELDFAKPKKNSIAPSDTPSISAVPSDIPSDQPSDQPSDTPSDQPSDTPSDQPSDQPSKQPSDQPSKQPSDQPSDTPSDQPSKQPSDQPSKQPSDQPSKQPSDQPSKQPSDQPSDSGPPTSTDTRRALHVYDEIDSFAHRDLSFKHLPFNAIDIIKLNLGTEIAKIGDWEVFEKILSDLQIEAYKKRKEKRKSAKIAGSINAFNSKFPEDVFERQEHCKNLYGYDISKPEGIKDKAVKFKENFRENSFEYLKEVGKSITYSPTNFFAGGTLPYKKLRRTIDFGLMDKHDSYFGIFFMLGEILLNFPYLFVNFFSSLDERASNDATTSPGQPTSSPSPSGKPSVLPSGLPSGFPSSSPSISLLPSSLPSSSPSPTTAKDEAWKNFLILVLTLFPAISIETLIESFNYFTRKKPAPLPLRQLESVFNIIGSGIEPQRPLAEQEVRVLTPIQAFSISVNLLSSENKGGTLTGRQQTQYCNGRFCISMLPDISEIIVEEKD</sequence>
<evidence type="ECO:0000313" key="9">
    <source>
        <dbReference type="Proteomes" id="UP001054902"/>
    </source>
</evidence>
<dbReference type="SUPFAM" id="SSF50370">
    <property type="entry name" value="Ricin B-like lectins"/>
    <property type="match status" value="1"/>
</dbReference>
<feature type="chain" id="PRO_5042148563" description="Calmodulin" evidence="5">
    <location>
        <begin position="23"/>
        <end position="4570"/>
    </location>
</feature>
<evidence type="ECO:0008006" key="10">
    <source>
        <dbReference type="Google" id="ProtNLM"/>
    </source>
</evidence>
<feature type="region of interest" description="Disordered" evidence="3">
    <location>
        <begin position="111"/>
        <end position="142"/>
    </location>
</feature>
<feature type="signal peptide" evidence="5">
    <location>
        <begin position="1"/>
        <end position="22"/>
    </location>
</feature>
<evidence type="ECO:0000256" key="5">
    <source>
        <dbReference type="SAM" id="SignalP"/>
    </source>
</evidence>
<dbReference type="PROSITE" id="PS50948">
    <property type="entry name" value="PAN"/>
    <property type="match status" value="3"/>
</dbReference>
<feature type="region of interest" description="Disordered" evidence="3">
    <location>
        <begin position="1569"/>
        <end position="1653"/>
    </location>
</feature>
<feature type="domain" description="WSC" evidence="7">
    <location>
        <begin position="1926"/>
        <end position="2018"/>
    </location>
</feature>
<feature type="compositionally biased region" description="Low complexity" evidence="3">
    <location>
        <begin position="4398"/>
        <end position="4429"/>
    </location>
</feature>
<feature type="region of interest" description="Disordered" evidence="3">
    <location>
        <begin position="4394"/>
        <end position="4429"/>
    </location>
</feature>
<dbReference type="SUPFAM" id="SSF56436">
    <property type="entry name" value="C-type lectin-like"/>
    <property type="match status" value="1"/>
</dbReference>
<feature type="compositionally biased region" description="Low complexity" evidence="3">
    <location>
        <begin position="1569"/>
        <end position="1643"/>
    </location>
</feature>
<feature type="region of interest" description="Disordered" evidence="3">
    <location>
        <begin position="2875"/>
        <end position="2911"/>
    </location>
</feature>
<keyword evidence="4" id="KW-0472">Membrane</keyword>
<dbReference type="InterPro" id="IPR002889">
    <property type="entry name" value="WSC_carb-bd"/>
</dbReference>
<proteinExistence type="predicted"/>
<dbReference type="PROSITE" id="PS51212">
    <property type="entry name" value="WSC"/>
    <property type="match status" value="1"/>
</dbReference>
<feature type="compositionally biased region" description="Low complexity" evidence="3">
    <location>
        <begin position="2878"/>
        <end position="2892"/>
    </location>
</feature>
<dbReference type="Pfam" id="PF04886">
    <property type="entry name" value="PT"/>
    <property type="match status" value="1"/>
</dbReference>
<feature type="compositionally biased region" description="Low complexity" evidence="3">
    <location>
        <begin position="4098"/>
        <end position="4195"/>
    </location>
</feature>
<comment type="caution">
    <text evidence="8">The sequence shown here is derived from an EMBL/GenBank/DDBJ whole genome shotgun (WGS) entry which is preliminary data.</text>
</comment>
<keyword evidence="1 5" id="KW-0732">Signal</keyword>
<feature type="compositionally biased region" description="Polar residues" evidence="3">
    <location>
        <begin position="4086"/>
        <end position="4096"/>
    </location>
</feature>
<feature type="compositionally biased region" description="Basic and acidic residues" evidence="3">
    <location>
        <begin position="127"/>
        <end position="142"/>
    </location>
</feature>
<reference evidence="8 9" key="1">
    <citation type="journal article" date="2021" name="Sci. Rep.">
        <title>The genome of the diatom Chaetoceros tenuissimus carries an ancient integrated fragment of an extant virus.</title>
        <authorList>
            <person name="Hongo Y."/>
            <person name="Kimura K."/>
            <person name="Takaki Y."/>
            <person name="Yoshida Y."/>
            <person name="Baba S."/>
            <person name="Kobayashi G."/>
            <person name="Nagasaki K."/>
            <person name="Hano T."/>
            <person name="Tomaru Y."/>
        </authorList>
    </citation>
    <scope>NUCLEOTIDE SEQUENCE [LARGE SCALE GENOMIC DNA]</scope>
    <source>
        <strain evidence="8 9">NIES-3715</strain>
    </source>
</reference>
<feature type="region of interest" description="Disordered" evidence="3">
    <location>
        <begin position="405"/>
        <end position="447"/>
    </location>
</feature>
<feature type="domain" description="Apple" evidence="6">
    <location>
        <begin position="2240"/>
        <end position="2295"/>
    </location>
</feature>
<dbReference type="PANTHER" id="PTHR24216">
    <property type="entry name" value="PAXILLIN-RELATED"/>
    <property type="match status" value="1"/>
</dbReference>
<dbReference type="Gene3D" id="2.80.10.50">
    <property type="match status" value="1"/>
</dbReference>
<organism evidence="8 9">
    <name type="scientific">Chaetoceros tenuissimus</name>
    <dbReference type="NCBI Taxonomy" id="426638"/>
    <lineage>
        <taxon>Eukaryota</taxon>
        <taxon>Sar</taxon>
        <taxon>Stramenopiles</taxon>
        <taxon>Ochrophyta</taxon>
        <taxon>Bacillariophyta</taxon>
        <taxon>Coscinodiscophyceae</taxon>
        <taxon>Chaetocerotophycidae</taxon>
        <taxon>Chaetocerotales</taxon>
        <taxon>Chaetocerotaceae</taxon>
        <taxon>Chaetoceros</taxon>
    </lineage>
</organism>
<feature type="compositionally biased region" description="Polar residues" evidence="3">
    <location>
        <begin position="436"/>
        <end position="447"/>
    </location>
</feature>
<feature type="transmembrane region" description="Helical" evidence="4">
    <location>
        <begin position="4453"/>
        <end position="4474"/>
    </location>
</feature>